<feature type="domain" description="DUF4123" evidence="1">
    <location>
        <begin position="21"/>
        <end position="133"/>
    </location>
</feature>
<dbReference type="EMBL" id="JACCKA010000093">
    <property type="protein sequence ID" value="NZA28503.1"/>
    <property type="molecule type" value="Genomic_DNA"/>
</dbReference>
<dbReference type="RefSeq" id="WP_180680262.1">
    <property type="nucleotide sequence ID" value="NZ_JACCKA010000093.1"/>
</dbReference>
<gene>
    <name evidence="2" type="ORF">H0E84_19190</name>
</gene>
<keyword evidence="3" id="KW-1185">Reference proteome</keyword>
<comment type="caution">
    <text evidence="2">The sequence shown here is derived from an EMBL/GenBank/DDBJ whole genome shotgun (WGS) entry which is preliminary data.</text>
</comment>
<dbReference type="Pfam" id="PF13503">
    <property type="entry name" value="DUF4123"/>
    <property type="match status" value="1"/>
</dbReference>
<protein>
    <submittedName>
        <fullName evidence="2">DUF4123 domain-containing protein</fullName>
    </submittedName>
</protein>
<proteinExistence type="predicted"/>
<dbReference type="InterPro" id="IPR025391">
    <property type="entry name" value="DUF4123"/>
</dbReference>
<reference evidence="2 3" key="1">
    <citation type="submission" date="2020-07" db="EMBL/GenBank/DDBJ databases">
        <title>Luteimonas sp. SJ-92.</title>
        <authorList>
            <person name="Huang X.-X."/>
            <person name="Xu L."/>
            <person name="Sun J.-Q."/>
        </authorList>
    </citation>
    <scope>NUCLEOTIDE SEQUENCE [LARGE SCALE GENOMIC DNA]</scope>
    <source>
        <strain evidence="2 3">SJ-92</strain>
    </source>
</reference>
<sequence>MNPLPEAWTQTLDGANEIHRFVLLDGAMQHELGQALRKRRYAGHSFFDQESEDAQGLGPWLLDAEQAQVAGIDGIARGVTWLAGTCDSSEAFRHLQPWIVTPFPDGVKRGYLRLGDGRVLRAILEIWNPRQRAAFCLPWRQVCCADRDGHGYMLPLPSATEVPRINVSPLNVSPLLDKRQYQALLDSSAPDVLLHELKGYVAPHTSLSQREAQHAMATKVIEKAKAMGYEDPTDQISLIGWCLERGASVEELSEQRAVRDRLRGDMLWDVLMPSELRSREGSHAIDASPA</sequence>
<evidence type="ECO:0000313" key="3">
    <source>
        <dbReference type="Proteomes" id="UP000578091"/>
    </source>
</evidence>
<evidence type="ECO:0000313" key="2">
    <source>
        <dbReference type="EMBL" id="NZA28503.1"/>
    </source>
</evidence>
<dbReference type="AlphaFoldDB" id="A0A853JGF8"/>
<name>A0A853JGF8_9GAMM</name>
<accession>A0A853JGF8</accession>
<organism evidence="2 3">
    <name type="scientific">Luteimonas salinisoli</name>
    <dbReference type="NCBI Taxonomy" id="2752307"/>
    <lineage>
        <taxon>Bacteria</taxon>
        <taxon>Pseudomonadati</taxon>
        <taxon>Pseudomonadota</taxon>
        <taxon>Gammaproteobacteria</taxon>
        <taxon>Lysobacterales</taxon>
        <taxon>Lysobacteraceae</taxon>
        <taxon>Luteimonas</taxon>
    </lineage>
</organism>
<evidence type="ECO:0000259" key="1">
    <source>
        <dbReference type="Pfam" id="PF13503"/>
    </source>
</evidence>
<dbReference type="Proteomes" id="UP000578091">
    <property type="component" value="Unassembled WGS sequence"/>
</dbReference>